<evidence type="ECO:0000256" key="1">
    <source>
        <dbReference type="SAM" id="Coils"/>
    </source>
</evidence>
<reference evidence="4" key="1">
    <citation type="submission" date="2020-05" db="EMBL/GenBank/DDBJ databases">
        <authorList>
            <person name="Chiriac C."/>
            <person name="Salcher M."/>
            <person name="Ghai R."/>
            <person name="Kavagutti S V."/>
        </authorList>
    </citation>
    <scope>NUCLEOTIDE SEQUENCE</scope>
</reference>
<dbReference type="EMBL" id="LR798327">
    <property type="protein sequence ID" value="CAB5223791.1"/>
    <property type="molecule type" value="Genomic_DNA"/>
</dbReference>
<keyword evidence="1" id="KW-0175">Coiled coil</keyword>
<accession>A0A6J7X607</accession>
<evidence type="ECO:0000313" key="4">
    <source>
        <dbReference type="EMBL" id="CAB5223791.1"/>
    </source>
</evidence>
<feature type="coiled-coil region" evidence="1">
    <location>
        <begin position="269"/>
        <end position="303"/>
    </location>
</feature>
<proteinExistence type="predicted"/>
<name>A0A6J7X607_9CAUD</name>
<organism evidence="4">
    <name type="scientific">uncultured Caudovirales phage</name>
    <dbReference type="NCBI Taxonomy" id="2100421"/>
    <lineage>
        <taxon>Viruses</taxon>
        <taxon>Duplodnaviria</taxon>
        <taxon>Heunggongvirae</taxon>
        <taxon>Uroviricota</taxon>
        <taxon>Caudoviricetes</taxon>
        <taxon>Peduoviridae</taxon>
        <taxon>Maltschvirus</taxon>
        <taxon>Maltschvirus maltsch</taxon>
    </lineage>
</organism>
<feature type="compositionally biased region" description="Acidic residues" evidence="2">
    <location>
        <begin position="214"/>
        <end position="235"/>
    </location>
</feature>
<dbReference type="EMBL" id="LR796685">
    <property type="protein sequence ID" value="CAB4159298.1"/>
    <property type="molecule type" value="Genomic_DNA"/>
</dbReference>
<feature type="region of interest" description="Disordered" evidence="2">
    <location>
        <begin position="210"/>
        <end position="237"/>
    </location>
</feature>
<evidence type="ECO:0000256" key="2">
    <source>
        <dbReference type="SAM" id="MobiDB-lite"/>
    </source>
</evidence>
<gene>
    <name evidence="3" type="ORF">UFOVP705_71</name>
    <name evidence="4" type="ORF">UFOVP736_10</name>
</gene>
<evidence type="ECO:0008006" key="5">
    <source>
        <dbReference type="Google" id="ProtNLM"/>
    </source>
</evidence>
<protein>
    <recommendedName>
        <fullName evidence="5">Prohead protease</fullName>
    </recommendedName>
</protein>
<evidence type="ECO:0000313" key="3">
    <source>
        <dbReference type="EMBL" id="CAB4159298.1"/>
    </source>
</evidence>
<sequence>MAKTIFFDQVLESASVDSENGIVRGVSVITAGVTARGHDLEVDDTTVLQMFEKCVEKGTVPVKWNHKTGADAVNGYLTNFRIEGKKLKADWHLLKSHERFDHALELATKMPKNVGLSASFMGKDELISGRKHARCSDVVSVDLVSAPAANPDGLFERGKVDTEDEGVMENDLKELTALVKGIATEVAGIKTAQAELSKNFSELEENVHYLSTAEPDDEEEEEGGEEEGGEEEEIPATELGRLEHCVRMLSAKFAEQQDLEAQAELDGAFDGIEERITELMEINEQLTAENAILAEALQEFEAMTGKTVEFSAGTDGDYQPRILGEGQSATTEFEARVIELEASGKEKTEAITLAVKENQARYQKHLSALRERNLG</sequence>